<accession>A0A368JTY9</accession>
<dbReference type="OrthoDB" id="1909107at2"/>
<keyword evidence="3" id="KW-1185">Reference proteome</keyword>
<proteinExistence type="predicted"/>
<evidence type="ECO:0000313" key="3">
    <source>
        <dbReference type="Proteomes" id="UP000253383"/>
    </source>
</evidence>
<feature type="transmembrane region" description="Helical" evidence="1">
    <location>
        <begin position="122"/>
        <end position="143"/>
    </location>
</feature>
<organism evidence="2 3">
    <name type="scientific">Larkinella punicea</name>
    <dbReference type="NCBI Taxonomy" id="2315727"/>
    <lineage>
        <taxon>Bacteria</taxon>
        <taxon>Pseudomonadati</taxon>
        <taxon>Bacteroidota</taxon>
        <taxon>Cytophagia</taxon>
        <taxon>Cytophagales</taxon>
        <taxon>Spirosomataceae</taxon>
        <taxon>Larkinella</taxon>
    </lineage>
</organism>
<feature type="transmembrane region" description="Helical" evidence="1">
    <location>
        <begin position="52"/>
        <end position="75"/>
    </location>
</feature>
<protein>
    <submittedName>
        <fullName evidence="2">Uncharacterized protein</fullName>
    </submittedName>
</protein>
<sequence length="163" mass="18139">MKTTTARNILLILMGFLGLGALGGGLTFMLSPDGALMGMPVSVLDHSPFRSFLVPGIILFVVLGLIPVGLVYALLKKPAFNGVEVLNFYPDMHWSWTYSLYVAFALIIWIQVQMVFLQAVHWLHTFYMFYAVAILFVALLPAVRNRYQRKSAADAVKTARING</sequence>
<dbReference type="RefSeq" id="WP_114404370.1">
    <property type="nucleotide sequence ID" value="NZ_QOWE01000002.1"/>
</dbReference>
<dbReference type="Proteomes" id="UP000253383">
    <property type="component" value="Unassembled WGS sequence"/>
</dbReference>
<evidence type="ECO:0000313" key="2">
    <source>
        <dbReference type="EMBL" id="RCR71140.1"/>
    </source>
</evidence>
<reference evidence="2 3" key="1">
    <citation type="submission" date="2018-07" db="EMBL/GenBank/DDBJ databases">
        <title>Genome analysis of Larkinella rosea.</title>
        <authorList>
            <person name="Zhou Z."/>
            <person name="Wang G."/>
        </authorList>
    </citation>
    <scope>NUCLEOTIDE SEQUENCE [LARGE SCALE GENOMIC DNA]</scope>
    <source>
        <strain evidence="3">zzj9</strain>
    </source>
</reference>
<keyword evidence="1" id="KW-0812">Transmembrane</keyword>
<keyword evidence="1" id="KW-0472">Membrane</keyword>
<dbReference type="AlphaFoldDB" id="A0A368JTY9"/>
<feature type="transmembrane region" description="Helical" evidence="1">
    <location>
        <begin position="9"/>
        <end position="32"/>
    </location>
</feature>
<dbReference type="EMBL" id="QOWE01000002">
    <property type="protein sequence ID" value="RCR71140.1"/>
    <property type="molecule type" value="Genomic_DNA"/>
</dbReference>
<comment type="caution">
    <text evidence="2">The sequence shown here is derived from an EMBL/GenBank/DDBJ whole genome shotgun (WGS) entry which is preliminary data.</text>
</comment>
<name>A0A368JTY9_9BACT</name>
<gene>
    <name evidence="2" type="ORF">DUE52_02505</name>
</gene>
<keyword evidence="1" id="KW-1133">Transmembrane helix</keyword>
<evidence type="ECO:0000256" key="1">
    <source>
        <dbReference type="SAM" id="Phobius"/>
    </source>
</evidence>
<feature type="transmembrane region" description="Helical" evidence="1">
    <location>
        <begin position="96"/>
        <end position="116"/>
    </location>
</feature>